<evidence type="ECO:0000313" key="2">
    <source>
        <dbReference type="EMBL" id="RHZ82933.1"/>
    </source>
</evidence>
<keyword evidence="1" id="KW-0175">Coiled coil</keyword>
<name>A0A397JD71_9GLOM</name>
<accession>A0A397JD71</accession>
<evidence type="ECO:0000313" key="3">
    <source>
        <dbReference type="Proteomes" id="UP000266861"/>
    </source>
</evidence>
<gene>
    <name evidence="2" type="ORF">Glove_102g32</name>
</gene>
<dbReference type="EMBL" id="PQFF01000095">
    <property type="protein sequence ID" value="RHZ82933.1"/>
    <property type="molecule type" value="Genomic_DNA"/>
</dbReference>
<protein>
    <submittedName>
        <fullName evidence="2">Uncharacterized protein</fullName>
    </submittedName>
</protein>
<comment type="caution">
    <text evidence="2">The sequence shown here is derived from an EMBL/GenBank/DDBJ whole genome shotgun (WGS) entry which is preliminary data.</text>
</comment>
<dbReference type="Proteomes" id="UP000266861">
    <property type="component" value="Unassembled WGS sequence"/>
</dbReference>
<proteinExistence type="predicted"/>
<evidence type="ECO:0000256" key="1">
    <source>
        <dbReference type="SAM" id="Coils"/>
    </source>
</evidence>
<dbReference type="AlphaFoldDB" id="A0A397JD71"/>
<reference evidence="2 3" key="1">
    <citation type="submission" date="2018-08" db="EMBL/GenBank/DDBJ databases">
        <title>Genome and evolution of the arbuscular mycorrhizal fungus Diversispora epigaea (formerly Glomus versiforme) and its bacterial endosymbionts.</title>
        <authorList>
            <person name="Sun X."/>
            <person name="Fei Z."/>
            <person name="Harrison M."/>
        </authorList>
    </citation>
    <scope>NUCLEOTIDE SEQUENCE [LARGE SCALE GENOMIC DNA]</scope>
    <source>
        <strain evidence="2 3">IT104</strain>
    </source>
</reference>
<dbReference type="SUPFAM" id="SSF58100">
    <property type="entry name" value="Bacterial hemolysins"/>
    <property type="match status" value="1"/>
</dbReference>
<organism evidence="2 3">
    <name type="scientific">Diversispora epigaea</name>
    <dbReference type="NCBI Taxonomy" id="1348612"/>
    <lineage>
        <taxon>Eukaryota</taxon>
        <taxon>Fungi</taxon>
        <taxon>Fungi incertae sedis</taxon>
        <taxon>Mucoromycota</taxon>
        <taxon>Glomeromycotina</taxon>
        <taxon>Glomeromycetes</taxon>
        <taxon>Diversisporales</taxon>
        <taxon>Diversisporaceae</taxon>
        <taxon>Diversispora</taxon>
    </lineage>
</organism>
<feature type="coiled-coil region" evidence="1">
    <location>
        <begin position="48"/>
        <end position="103"/>
    </location>
</feature>
<keyword evidence="3" id="KW-1185">Reference proteome</keyword>
<sequence>MTVLSSEFTKTYSETMKYHPETMKYHSETMKYHSETMKYHSETVKYHSETMNKLHEEKKAEIEEKNAEIKEKNAEINKLQEETKALHEEINELIKKKKDEEANLRFRTTELFKLRRIVDVRVALEYIRSQNYKTGKSDVPLNLKEPVDVFLKTLTEQEKFKKSLVVDTCNLNHVPL</sequence>